<keyword evidence="4" id="KW-1185">Reference proteome</keyword>
<dbReference type="InterPro" id="IPR041698">
    <property type="entry name" value="Methyltransf_25"/>
</dbReference>
<comment type="caution">
    <text evidence="3">The sequence shown here is derived from an EMBL/GenBank/DDBJ whole genome shotgun (WGS) entry which is preliminary data.</text>
</comment>
<dbReference type="SUPFAM" id="SSF53335">
    <property type="entry name" value="S-adenosyl-L-methionine-dependent methyltransferases"/>
    <property type="match status" value="1"/>
</dbReference>
<dbReference type="CDD" id="cd02440">
    <property type="entry name" value="AdoMet_MTases"/>
    <property type="match status" value="1"/>
</dbReference>
<evidence type="ECO:0000259" key="2">
    <source>
        <dbReference type="Pfam" id="PF13649"/>
    </source>
</evidence>
<keyword evidence="1 3" id="KW-0808">Transferase</keyword>
<evidence type="ECO:0000256" key="1">
    <source>
        <dbReference type="ARBA" id="ARBA00022679"/>
    </source>
</evidence>
<dbReference type="AlphaFoldDB" id="A0A2N9VZP0"/>
<evidence type="ECO:0000313" key="3">
    <source>
        <dbReference type="EMBL" id="PIO44958.1"/>
    </source>
</evidence>
<dbReference type="InterPro" id="IPR029063">
    <property type="entry name" value="SAM-dependent_MTases_sf"/>
</dbReference>
<accession>A0A2N9VZP0</accession>
<dbReference type="EMBL" id="MZMT01000026">
    <property type="protein sequence ID" value="PIO44958.1"/>
    <property type="molecule type" value="Genomic_DNA"/>
</dbReference>
<gene>
    <name evidence="3" type="ORF">B5P45_11260</name>
</gene>
<organism evidence="3 4">
    <name type="scientific">Phyllobacterium zundukense</name>
    <dbReference type="NCBI Taxonomy" id="1867719"/>
    <lineage>
        <taxon>Bacteria</taxon>
        <taxon>Pseudomonadati</taxon>
        <taxon>Pseudomonadota</taxon>
        <taxon>Alphaproteobacteria</taxon>
        <taxon>Hyphomicrobiales</taxon>
        <taxon>Phyllobacteriaceae</taxon>
        <taxon>Phyllobacterium</taxon>
    </lineage>
</organism>
<dbReference type="PANTHER" id="PTHR43861">
    <property type="entry name" value="TRANS-ACONITATE 2-METHYLTRANSFERASE-RELATED"/>
    <property type="match status" value="1"/>
</dbReference>
<reference evidence="3 4" key="1">
    <citation type="journal article" date="2017" name="Int J Environ Stud">
        <title>Does the Miocene-Pliocene relict legume Oxytropis triphylla form nitrogen-fixing nodules with a combination of bacterial strains?</title>
        <authorList>
            <person name="Safronova V."/>
            <person name="Belimov A."/>
            <person name="Sazanova A."/>
            <person name="Kuznetsova I."/>
            <person name="Popova J."/>
            <person name="Andronov E."/>
            <person name="Verkhozina A."/>
            <person name="Tikhonovich I."/>
        </authorList>
    </citation>
    <scope>NUCLEOTIDE SEQUENCE [LARGE SCALE GENOMIC DNA]</scope>
    <source>
        <strain evidence="3 4">Tri-38</strain>
    </source>
</reference>
<dbReference type="Gene3D" id="3.40.50.150">
    <property type="entry name" value="Vaccinia Virus protein VP39"/>
    <property type="match status" value="1"/>
</dbReference>
<dbReference type="GO" id="GO:0032259">
    <property type="term" value="P:methylation"/>
    <property type="evidence" value="ECO:0007669"/>
    <property type="project" value="UniProtKB-KW"/>
</dbReference>
<dbReference type="GO" id="GO:0008168">
    <property type="term" value="F:methyltransferase activity"/>
    <property type="evidence" value="ECO:0007669"/>
    <property type="project" value="UniProtKB-KW"/>
</dbReference>
<protein>
    <submittedName>
        <fullName evidence="3">Methyltransferase</fullName>
    </submittedName>
</protein>
<feature type="domain" description="Methyltransferase" evidence="2">
    <location>
        <begin position="29"/>
        <end position="124"/>
    </location>
</feature>
<dbReference type="Proteomes" id="UP000232163">
    <property type="component" value="Unassembled WGS sequence"/>
</dbReference>
<name>A0A2N9VZP0_9HYPH</name>
<dbReference type="OrthoDB" id="9808140at2"/>
<evidence type="ECO:0000313" key="4">
    <source>
        <dbReference type="Proteomes" id="UP000232163"/>
    </source>
</evidence>
<proteinExistence type="predicted"/>
<sequence>MPDRDWWAVLWPDPEGMLRRIGVQPEMTVLDLCCGDGYFTAPLARLVGGRVYALDIDPLMIDQAKAEVARQGASVLKWICADAREVARLLPEPVDYVLMANTFHGVPDQPCLARAVRTLLRPQGVFCIVNWHAAAREETPVLGKPRGPGTDMRMSPDAVRTVVEPEGFRTARPVELPPYHYAAIFAQSSDES</sequence>
<keyword evidence="3" id="KW-0489">Methyltransferase</keyword>
<dbReference type="Pfam" id="PF13649">
    <property type="entry name" value="Methyltransf_25"/>
    <property type="match status" value="1"/>
</dbReference>